<gene>
    <name evidence="1" type="ORF">ACIB24_15820</name>
</gene>
<name>A0ABW8AQC3_9ACTN</name>
<accession>A0ABW8AQC3</accession>
<reference evidence="1 2" key="1">
    <citation type="submission" date="2024-10" db="EMBL/GenBank/DDBJ databases">
        <title>The Natural Products Discovery Center: Release of the First 8490 Sequenced Strains for Exploring Actinobacteria Biosynthetic Diversity.</title>
        <authorList>
            <person name="Kalkreuter E."/>
            <person name="Kautsar S.A."/>
            <person name="Yang D."/>
            <person name="Bader C.D."/>
            <person name="Teijaro C.N."/>
            <person name="Fluegel L."/>
            <person name="Davis C.M."/>
            <person name="Simpson J.R."/>
            <person name="Lauterbach L."/>
            <person name="Steele A.D."/>
            <person name="Gui C."/>
            <person name="Meng S."/>
            <person name="Li G."/>
            <person name="Viehrig K."/>
            <person name="Ye F."/>
            <person name="Su P."/>
            <person name="Kiefer A.F."/>
            <person name="Nichols A."/>
            <person name="Cepeda A.J."/>
            <person name="Yan W."/>
            <person name="Fan B."/>
            <person name="Jiang Y."/>
            <person name="Adhikari A."/>
            <person name="Zheng C.-J."/>
            <person name="Schuster L."/>
            <person name="Cowan T.M."/>
            <person name="Smanski M.J."/>
            <person name="Chevrette M.G."/>
            <person name="De Carvalho L.P.S."/>
            <person name="Shen B."/>
        </authorList>
    </citation>
    <scope>NUCLEOTIDE SEQUENCE [LARGE SCALE GENOMIC DNA]</scope>
    <source>
        <strain evidence="1 2">NPDC049639</strain>
    </source>
</reference>
<comment type="caution">
    <text evidence="1">The sequence shown here is derived from an EMBL/GenBank/DDBJ whole genome shotgun (WGS) entry which is preliminary data.</text>
</comment>
<evidence type="ECO:0000313" key="2">
    <source>
        <dbReference type="Proteomes" id="UP001612915"/>
    </source>
</evidence>
<keyword evidence="2" id="KW-1185">Reference proteome</keyword>
<dbReference type="Proteomes" id="UP001612915">
    <property type="component" value="Unassembled WGS sequence"/>
</dbReference>
<dbReference type="RefSeq" id="WP_398282351.1">
    <property type="nucleotide sequence ID" value="NZ_JBITLV010000005.1"/>
</dbReference>
<sequence length="326" mass="36267">MRSDELQARIAALAEAQAGVVTRRQLIGLGMSGTQARNDVVTERWRALLRGVYVTFTGPIPPITRTWAAVLYSGNGAAASHGTALWLAGMHAEPPPTVHVSIPNDRQLRTPAWMTVHRRRGLEPLVHTRGGLPITRFEEAVLDACDACHDVQAVITTVFAALQRRLTTPARLRAALERRLRIRWRVVMAGLLADAEAGVVSELERRYLIDVERRHGLPVGERNEPEKDALGRSVYRDVRYRPWNTLVELDGRDAHPGEFRARDRRRDNLATIARETTLRLGWPEVVGTPCLSALQVCQILRAHGWNGWGTPCGPTCDLSSLVMTLT</sequence>
<organism evidence="1 2">
    <name type="scientific">Spongisporangium articulatum</name>
    <dbReference type="NCBI Taxonomy" id="3362603"/>
    <lineage>
        <taxon>Bacteria</taxon>
        <taxon>Bacillati</taxon>
        <taxon>Actinomycetota</taxon>
        <taxon>Actinomycetes</taxon>
        <taxon>Kineosporiales</taxon>
        <taxon>Kineosporiaceae</taxon>
        <taxon>Spongisporangium</taxon>
    </lineage>
</organism>
<evidence type="ECO:0000313" key="1">
    <source>
        <dbReference type="EMBL" id="MFI7588537.1"/>
    </source>
</evidence>
<protein>
    <recommendedName>
        <fullName evidence="3">Transcriptional regulator, AbiEi antitoxin, Type IV TA system</fullName>
    </recommendedName>
</protein>
<proteinExistence type="predicted"/>
<evidence type="ECO:0008006" key="3">
    <source>
        <dbReference type="Google" id="ProtNLM"/>
    </source>
</evidence>
<dbReference type="EMBL" id="JBITLV010000005">
    <property type="protein sequence ID" value="MFI7588537.1"/>
    <property type="molecule type" value="Genomic_DNA"/>
</dbReference>